<dbReference type="SUPFAM" id="SSF47661">
    <property type="entry name" value="t-snare proteins"/>
    <property type="match status" value="1"/>
</dbReference>
<feature type="region of interest" description="Disordered" evidence="10">
    <location>
        <begin position="98"/>
        <end position="131"/>
    </location>
</feature>
<dbReference type="GO" id="GO:0031090">
    <property type="term" value="C:organelle membrane"/>
    <property type="evidence" value="ECO:0007669"/>
    <property type="project" value="UniProtKB-ARBA"/>
</dbReference>
<dbReference type="SMART" id="SM00397">
    <property type="entry name" value="t_SNARE"/>
    <property type="match status" value="1"/>
</dbReference>
<dbReference type="PROSITE" id="PS00914">
    <property type="entry name" value="SYNTAXIN"/>
    <property type="match status" value="1"/>
</dbReference>
<keyword evidence="3 11" id="KW-0812">Transmembrane</keyword>
<keyword evidence="7" id="KW-0175">Coiled coil</keyword>
<comment type="similarity">
    <text evidence="1">Belongs to the syntaxin family.</text>
</comment>
<comment type="subcellular location">
    <subcellularLocation>
        <location evidence="9">Golgi apparatus</location>
        <location evidence="9">trans-Golgi network membrane</location>
        <topology evidence="9">Single-pass type IV membrane protein</topology>
    </subcellularLocation>
</comment>
<sequence length="247" mass="29008">MTLEDPFFVVKDEVFRALKKTRGLYRRWSEFQNESELITKDEIEWTNTELKNSLRSIEWDLEDLEDTIDIVEKNPSKFKIDNRELTKRKHFIESTKNEIQSMKDRISTSKGKDKDRRPLLDSGSPVRLTNMHSGTKYSKLENEIESPQFLQRQQMYEVQNQDEQLEAIAGSLGNLKTVSRHIGIELDEQQGMLDEFGTELENTDSKLDTTMKKMAKVLRMSNEKRQWTAIIILVIVLIIVIFLFFVL</sequence>
<dbReference type="EMBL" id="OU892289">
    <property type="protein sequence ID" value="CAG9763249.1"/>
    <property type="molecule type" value="Genomic_DNA"/>
</dbReference>
<dbReference type="AlphaFoldDB" id="A0A9N9MJ05"/>
<dbReference type="InterPro" id="IPR010989">
    <property type="entry name" value="SNARE"/>
</dbReference>
<dbReference type="Pfam" id="PF05739">
    <property type="entry name" value="SNARE"/>
    <property type="match status" value="1"/>
</dbReference>
<evidence type="ECO:0000256" key="7">
    <source>
        <dbReference type="ARBA" id="ARBA00023054"/>
    </source>
</evidence>
<feature type="transmembrane region" description="Helical" evidence="11">
    <location>
        <begin position="227"/>
        <end position="246"/>
    </location>
</feature>
<keyword evidence="2" id="KW-0813">Transport</keyword>
<evidence type="ECO:0000313" key="13">
    <source>
        <dbReference type="EMBL" id="CAG9763249.1"/>
    </source>
</evidence>
<dbReference type="Proteomes" id="UP001152799">
    <property type="component" value="Chromosome 13"/>
</dbReference>
<dbReference type="GO" id="GO:0005484">
    <property type="term" value="F:SNAP receptor activity"/>
    <property type="evidence" value="ECO:0007669"/>
    <property type="project" value="InterPro"/>
</dbReference>
<dbReference type="CDD" id="cd15851">
    <property type="entry name" value="SNARE_Syntaxin6"/>
    <property type="match status" value="1"/>
</dbReference>
<gene>
    <name evidence="13" type="ORF">CEUTPL_LOCUS3917</name>
</gene>
<dbReference type="GO" id="GO:0005802">
    <property type="term" value="C:trans-Golgi network"/>
    <property type="evidence" value="ECO:0007669"/>
    <property type="project" value="UniProtKB-ARBA"/>
</dbReference>
<evidence type="ECO:0000256" key="9">
    <source>
        <dbReference type="ARBA" id="ARBA00037801"/>
    </source>
</evidence>
<evidence type="ECO:0000256" key="6">
    <source>
        <dbReference type="ARBA" id="ARBA00023034"/>
    </source>
</evidence>
<evidence type="ECO:0000256" key="5">
    <source>
        <dbReference type="ARBA" id="ARBA00022989"/>
    </source>
</evidence>
<feature type="domain" description="T-SNARE coiled-coil homology" evidence="12">
    <location>
        <begin position="155"/>
        <end position="217"/>
    </location>
</feature>
<evidence type="ECO:0000256" key="8">
    <source>
        <dbReference type="ARBA" id="ARBA00023136"/>
    </source>
</evidence>
<evidence type="ECO:0000313" key="14">
    <source>
        <dbReference type="Proteomes" id="UP001152799"/>
    </source>
</evidence>
<dbReference type="FunFam" id="1.20.5.110:FF:000006">
    <property type="entry name" value="Syntaxin 6"/>
    <property type="match status" value="1"/>
</dbReference>
<dbReference type="GO" id="GO:0006886">
    <property type="term" value="P:intracellular protein transport"/>
    <property type="evidence" value="ECO:0007669"/>
    <property type="project" value="InterPro"/>
</dbReference>
<protein>
    <recommendedName>
        <fullName evidence="12">t-SNARE coiled-coil homology domain-containing protein</fullName>
    </recommendedName>
</protein>
<keyword evidence="6" id="KW-0333">Golgi apparatus</keyword>
<evidence type="ECO:0000256" key="10">
    <source>
        <dbReference type="SAM" id="MobiDB-lite"/>
    </source>
</evidence>
<dbReference type="OrthoDB" id="546861at2759"/>
<keyword evidence="8 11" id="KW-0472">Membrane</keyword>
<keyword evidence="4" id="KW-0653">Protein transport</keyword>
<dbReference type="InterPro" id="IPR006012">
    <property type="entry name" value="Syntaxin/epimorphin_CS"/>
</dbReference>
<dbReference type="InterPro" id="IPR015260">
    <property type="entry name" value="Syntaxin-6/10/61_N"/>
</dbReference>
<evidence type="ECO:0000259" key="12">
    <source>
        <dbReference type="PROSITE" id="PS50192"/>
    </source>
</evidence>
<dbReference type="PROSITE" id="PS50192">
    <property type="entry name" value="T_SNARE"/>
    <property type="match status" value="1"/>
</dbReference>
<name>A0A9N9MJ05_9CUCU</name>
<dbReference type="GO" id="GO:0048193">
    <property type="term" value="P:Golgi vesicle transport"/>
    <property type="evidence" value="ECO:0007669"/>
    <property type="project" value="InterPro"/>
</dbReference>
<dbReference type="PANTHER" id="PTHR12791">
    <property type="entry name" value="GOLGI SNARE BET1-RELATED"/>
    <property type="match status" value="1"/>
</dbReference>
<proteinExistence type="inferred from homology"/>
<accession>A0A9N9MJ05</accession>
<dbReference type="CDD" id="cd21443">
    <property type="entry name" value="SNARE_NTD_STX6_STX10"/>
    <property type="match status" value="1"/>
</dbReference>
<evidence type="ECO:0000256" key="11">
    <source>
        <dbReference type="SAM" id="Phobius"/>
    </source>
</evidence>
<keyword evidence="5 11" id="KW-1133">Transmembrane helix</keyword>
<dbReference type="Gene3D" id="1.20.5.110">
    <property type="match status" value="1"/>
</dbReference>
<dbReference type="Pfam" id="PF09177">
    <property type="entry name" value="STX6_10_61_N"/>
    <property type="match status" value="1"/>
</dbReference>
<evidence type="ECO:0000256" key="3">
    <source>
        <dbReference type="ARBA" id="ARBA00022692"/>
    </source>
</evidence>
<feature type="compositionally biased region" description="Basic and acidic residues" evidence="10">
    <location>
        <begin position="98"/>
        <end position="119"/>
    </location>
</feature>
<dbReference type="Gene3D" id="1.20.58.90">
    <property type="match status" value="1"/>
</dbReference>
<dbReference type="SUPFAM" id="SSF58038">
    <property type="entry name" value="SNARE fusion complex"/>
    <property type="match status" value="1"/>
</dbReference>
<reference evidence="13" key="1">
    <citation type="submission" date="2022-01" db="EMBL/GenBank/DDBJ databases">
        <authorList>
            <person name="King R."/>
        </authorList>
    </citation>
    <scope>NUCLEOTIDE SEQUENCE</scope>
</reference>
<evidence type="ECO:0000256" key="2">
    <source>
        <dbReference type="ARBA" id="ARBA00022448"/>
    </source>
</evidence>
<dbReference type="FunFam" id="1.20.58.90:FF:000004">
    <property type="entry name" value="Syntaxin 10"/>
    <property type="match status" value="1"/>
</dbReference>
<evidence type="ECO:0000256" key="4">
    <source>
        <dbReference type="ARBA" id="ARBA00022927"/>
    </source>
</evidence>
<keyword evidence="14" id="KW-1185">Reference proteome</keyword>
<organism evidence="13 14">
    <name type="scientific">Ceutorhynchus assimilis</name>
    <name type="common">cabbage seed weevil</name>
    <dbReference type="NCBI Taxonomy" id="467358"/>
    <lineage>
        <taxon>Eukaryota</taxon>
        <taxon>Metazoa</taxon>
        <taxon>Ecdysozoa</taxon>
        <taxon>Arthropoda</taxon>
        <taxon>Hexapoda</taxon>
        <taxon>Insecta</taxon>
        <taxon>Pterygota</taxon>
        <taxon>Neoptera</taxon>
        <taxon>Endopterygota</taxon>
        <taxon>Coleoptera</taxon>
        <taxon>Polyphaga</taxon>
        <taxon>Cucujiformia</taxon>
        <taxon>Curculionidae</taxon>
        <taxon>Ceutorhynchinae</taxon>
        <taxon>Ceutorhynchus</taxon>
    </lineage>
</organism>
<evidence type="ECO:0000256" key="1">
    <source>
        <dbReference type="ARBA" id="ARBA00009063"/>
    </source>
</evidence>
<dbReference type="InterPro" id="IPR000727">
    <property type="entry name" value="T_SNARE_dom"/>
</dbReference>